<accession>A0A2H0VEP6</accession>
<gene>
    <name evidence="1" type="ORF">COT91_00770</name>
</gene>
<sequence length="146" mass="16734">MKNWLAPEVEEALLSAGERANVRMYRFTGTLYEREFGRMVARNRNNRWRRELGAWERIETSKLDSFLRWLGFHPISIRETGEGYRVELPDGETATEDIAMTVGAEFKTSVIYNNHRIAPTMADLRFYGANSLFALAPGWESVANAA</sequence>
<dbReference type="Proteomes" id="UP000230557">
    <property type="component" value="Unassembled WGS sequence"/>
</dbReference>
<evidence type="ECO:0000313" key="2">
    <source>
        <dbReference type="Proteomes" id="UP000230557"/>
    </source>
</evidence>
<evidence type="ECO:0000313" key="1">
    <source>
        <dbReference type="EMBL" id="PIR97566.1"/>
    </source>
</evidence>
<protein>
    <submittedName>
        <fullName evidence="1">Uncharacterized protein</fullName>
    </submittedName>
</protein>
<name>A0A2H0VEP6_9BACT</name>
<comment type="caution">
    <text evidence="1">The sequence shown here is derived from an EMBL/GenBank/DDBJ whole genome shotgun (WGS) entry which is preliminary data.</text>
</comment>
<dbReference type="EMBL" id="PFAJ01000008">
    <property type="protein sequence ID" value="PIR97566.1"/>
    <property type="molecule type" value="Genomic_DNA"/>
</dbReference>
<reference evidence="2" key="1">
    <citation type="submission" date="2017-09" db="EMBL/GenBank/DDBJ databases">
        <title>Depth-based differentiation of microbial function through sediment-hosted aquifers and enrichment of novel symbionts in the deep terrestrial subsurface.</title>
        <authorList>
            <person name="Probst A.J."/>
            <person name="Ladd B."/>
            <person name="Jarett J.K."/>
            <person name="Geller-Mcgrath D.E."/>
            <person name="Sieber C.M.K."/>
            <person name="Emerson J.B."/>
            <person name="Anantharaman K."/>
            <person name="Thomas B.C."/>
            <person name="Malmstrom R."/>
            <person name="Stieglmeier M."/>
            <person name="Klingl A."/>
            <person name="Woyke T."/>
            <person name="Ryan C.M."/>
            <person name="Banfield J.F."/>
        </authorList>
    </citation>
    <scope>NUCLEOTIDE SEQUENCE [LARGE SCALE GENOMIC DNA]</scope>
</reference>
<dbReference type="AlphaFoldDB" id="A0A2H0VEP6"/>
<proteinExistence type="predicted"/>
<organism evidence="1 2">
    <name type="scientific">Candidatus Doudnabacteria bacterium CG10_big_fil_rev_8_21_14_0_10_41_10</name>
    <dbReference type="NCBI Taxonomy" id="1974551"/>
    <lineage>
        <taxon>Bacteria</taxon>
        <taxon>Candidatus Doudnaibacteriota</taxon>
    </lineage>
</organism>